<dbReference type="InterPro" id="IPR036282">
    <property type="entry name" value="Glutathione-S-Trfase_C_sf"/>
</dbReference>
<feature type="signal peptide" evidence="1">
    <location>
        <begin position="1"/>
        <end position="21"/>
    </location>
</feature>
<dbReference type="PANTHER" id="PTHR11571:SF150">
    <property type="entry name" value="GLUTATHIONE S-TRANSFERASE"/>
    <property type="match status" value="1"/>
</dbReference>
<sequence>MRLIRSAVLFSSSLVLSTALASPAAAPGRLTLKYFDGRGRAETARILLALAGEEYDDHRYAMTPGKMESAAFLAAKEAGDLKANLGKAPLLITADGVEIGQSHAIERYLARELGFMGSTPVEEALVDCVAEHCRDVRDAQFRKGFSAFLRDKTDEEKAALRAEWFDTDLPAMLGKIDEAIRETGTGGFAVGNKRSLADVAIWSMLKDCYPPYAEDTAKSAEGCAALKAVVESVDAEPTVRKWVEERPETLF</sequence>
<dbReference type="PROSITE" id="PS50405">
    <property type="entry name" value="GST_CTER"/>
    <property type="match status" value="1"/>
</dbReference>
<protein>
    <recommendedName>
        <fullName evidence="5">Glutathione S-transferase</fullName>
    </recommendedName>
</protein>
<dbReference type="Pfam" id="PF02798">
    <property type="entry name" value="GST_N"/>
    <property type="match status" value="1"/>
</dbReference>
<reference evidence="4" key="1">
    <citation type="submission" date="2021-01" db="EMBL/GenBank/DDBJ databases">
        <authorList>
            <person name="Corre E."/>
            <person name="Pelletier E."/>
            <person name="Niang G."/>
            <person name="Scheremetjew M."/>
            <person name="Finn R."/>
            <person name="Kale V."/>
            <person name="Holt S."/>
            <person name="Cochrane G."/>
            <person name="Meng A."/>
            <person name="Brown T."/>
            <person name="Cohen L."/>
        </authorList>
    </citation>
    <scope>NUCLEOTIDE SEQUENCE</scope>
    <source>
        <strain evidence="4">Grunow 1884</strain>
    </source>
</reference>
<dbReference type="SFLD" id="SFLDS00019">
    <property type="entry name" value="Glutathione_Transferase_(cytos"/>
    <property type="match status" value="1"/>
</dbReference>
<dbReference type="Pfam" id="PF14497">
    <property type="entry name" value="GST_C_3"/>
    <property type="match status" value="1"/>
</dbReference>
<proteinExistence type="predicted"/>
<dbReference type="SUPFAM" id="SSF52833">
    <property type="entry name" value="Thioredoxin-like"/>
    <property type="match status" value="1"/>
</dbReference>
<dbReference type="InterPro" id="IPR036249">
    <property type="entry name" value="Thioredoxin-like_sf"/>
</dbReference>
<dbReference type="InterPro" id="IPR010987">
    <property type="entry name" value="Glutathione-S-Trfase_C-like"/>
</dbReference>
<dbReference type="InterPro" id="IPR050213">
    <property type="entry name" value="GST_superfamily"/>
</dbReference>
<dbReference type="Gene3D" id="1.20.1050.10">
    <property type="match status" value="1"/>
</dbReference>
<evidence type="ECO:0008006" key="5">
    <source>
        <dbReference type="Google" id="ProtNLM"/>
    </source>
</evidence>
<dbReference type="Gene3D" id="3.40.30.10">
    <property type="entry name" value="Glutaredoxin"/>
    <property type="match status" value="1"/>
</dbReference>
<dbReference type="SUPFAM" id="SSF47616">
    <property type="entry name" value="GST C-terminal domain-like"/>
    <property type="match status" value="1"/>
</dbReference>
<accession>A0A7S1ZCU5</accession>
<dbReference type="GO" id="GO:0004364">
    <property type="term" value="F:glutathione transferase activity"/>
    <property type="evidence" value="ECO:0007669"/>
    <property type="project" value="TreeGrafter"/>
</dbReference>
<name>A0A7S1ZCU5_TRICV</name>
<evidence type="ECO:0000259" key="3">
    <source>
        <dbReference type="PROSITE" id="PS50405"/>
    </source>
</evidence>
<evidence type="ECO:0000259" key="2">
    <source>
        <dbReference type="PROSITE" id="PS50404"/>
    </source>
</evidence>
<dbReference type="InterPro" id="IPR004046">
    <property type="entry name" value="GST_C"/>
</dbReference>
<keyword evidence="1" id="KW-0732">Signal</keyword>
<dbReference type="InterPro" id="IPR040079">
    <property type="entry name" value="Glutathione_S-Trfase"/>
</dbReference>
<feature type="domain" description="GST N-terminal" evidence="2">
    <location>
        <begin position="28"/>
        <end position="117"/>
    </location>
</feature>
<dbReference type="CDD" id="cd03039">
    <property type="entry name" value="GST_N_Sigma_like"/>
    <property type="match status" value="1"/>
</dbReference>
<feature type="domain" description="GST C-terminal" evidence="3">
    <location>
        <begin position="119"/>
        <end position="251"/>
    </location>
</feature>
<dbReference type="AlphaFoldDB" id="A0A7S1ZCU5"/>
<dbReference type="PROSITE" id="PS50404">
    <property type="entry name" value="GST_NTER"/>
    <property type="match status" value="1"/>
</dbReference>
<dbReference type="GO" id="GO:0006749">
    <property type="term" value="P:glutathione metabolic process"/>
    <property type="evidence" value="ECO:0007669"/>
    <property type="project" value="TreeGrafter"/>
</dbReference>
<dbReference type="PANTHER" id="PTHR11571">
    <property type="entry name" value="GLUTATHIONE S-TRANSFERASE"/>
    <property type="match status" value="1"/>
</dbReference>
<dbReference type="EMBL" id="HBGO01013984">
    <property type="protein sequence ID" value="CAD9334938.1"/>
    <property type="molecule type" value="Transcribed_RNA"/>
</dbReference>
<organism evidence="4">
    <name type="scientific">Trieres chinensis</name>
    <name type="common">Marine centric diatom</name>
    <name type="synonym">Odontella sinensis</name>
    <dbReference type="NCBI Taxonomy" id="1514140"/>
    <lineage>
        <taxon>Eukaryota</taxon>
        <taxon>Sar</taxon>
        <taxon>Stramenopiles</taxon>
        <taxon>Ochrophyta</taxon>
        <taxon>Bacillariophyta</taxon>
        <taxon>Mediophyceae</taxon>
        <taxon>Biddulphiophycidae</taxon>
        <taxon>Eupodiscales</taxon>
        <taxon>Parodontellaceae</taxon>
        <taxon>Trieres</taxon>
    </lineage>
</organism>
<dbReference type="InterPro" id="IPR004045">
    <property type="entry name" value="Glutathione_S-Trfase_N"/>
</dbReference>
<evidence type="ECO:0000313" key="4">
    <source>
        <dbReference type="EMBL" id="CAD9334938.1"/>
    </source>
</evidence>
<evidence type="ECO:0000256" key="1">
    <source>
        <dbReference type="SAM" id="SignalP"/>
    </source>
</evidence>
<gene>
    <name evidence="4" type="ORF">OSIN01602_LOCUS7885</name>
</gene>
<feature type="chain" id="PRO_5031196116" description="Glutathione S-transferase" evidence="1">
    <location>
        <begin position="22"/>
        <end position="251"/>
    </location>
</feature>